<proteinExistence type="predicted"/>
<keyword evidence="2" id="KW-1133">Transmembrane helix</keyword>
<dbReference type="RefSeq" id="WP_203629248.1">
    <property type="nucleotide sequence ID" value="NZ_BNJR01000007.1"/>
</dbReference>
<dbReference type="PROSITE" id="PS50943">
    <property type="entry name" value="HTH_CROC1"/>
    <property type="match status" value="1"/>
</dbReference>
<evidence type="ECO:0000256" key="2">
    <source>
        <dbReference type="SAM" id="Phobius"/>
    </source>
</evidence>
<dbReference type="Pfam" id="PF01381">
    <property type="entry name" value="HTH_3"/>
    <property type="match status" value="1"/>
</dbReference>
<evidence type="ECO:0000259" key="3">
    <source>
        <dbReference type="PROSITE" id="PS50943"/>
    </source>
</evidence>
<comment type="caution">
    <text evidence="4">The sequence shown here is derived from an EMBL/GenBank/DDBJ whole genome shotgun (WGS) entry which is preliminary data.</text>
</comment>
<keyword evidence="2" id="KW-0812">Transmembrane</keyword>
<evidence type="ECO:0000256" key="1">
    <source>
        <dbReference type="ARBA" id="ARBA00023125"/>
    </source>
</evidence>
<protein>
    <recommendedName>
        <fullName evidence="3">HTH cro/C1-type domain-containing protein</fullName>
    </recommendedName>
</protein>
<evidence type="ECO:0000313" key="4">
    <source>
        <dbReference type="EMBL" id="GHP13196.1"/>
    </source>
</evidence>
<keyword evidence="2" id="KW-0472">Membrane</keyword>
<dbReference type="PANTHER" id="PTHR46558">
    <property type="entry name" value="TRACRIPTIONAL REGULATORY PROTEIN-RELATED-RELATED"/>
    <property type="match status" value="1"/>
</dbReference>
<dbReference type="InterPro" id="IPR010982">
    <property type="entry name" value="Lambda_DNA-bd_dom_sf"/>
</dbReference>
<sequence length="190" mass="21677">MMLANILKQRRTELGLTQSNVASQLHVRRQTVSNWETGKSYPDIPTLVAISKLYKLSLDYMLKGDERYMNQVKKDYQLINQKKDGKWLNRAMLILLGLTLLPVLFTPFATTAQESKFIGIWVMTFVLLLMPVSYLKLKSLYQGDVTDLFVPKSMGLGITINPNHPLGFLLWLVLELVLLGFYILTILTPA</sequence>
<dbReference type="CDD" id="cd00093">
    <property type="entry name" value="HTH_XRE"/>
    <property type="match status" value="1"/>
</dbReference>
<dbReference type="Gene3D" id="1.10.260.40">
    <property type="entry name" value="lambda repressor-like DNA-binding domains"/>
    <property type="match status" value="1"/>
</dbReference>
<organism evidence="4 5">
    <name type="scientific">Lentilactobacillus fungorum</name>
    <dbReference type="NCBI Taxonomy" id="2201250"/>
    <lineage>
        <taxon>Bacteria</taxon>
        <taxon>Bacillati</taxon>
        <taxon>Bacillota</taxon>
        <taxon>Bacilli</taxon>
        <taxon>Lactobacillales</taxon>
        <taxon>Lactobacillaceae</taxon>
        <taxon>Lentilactobacillus</taxon>
    </lineage>
</organism>
<dbReference type="InterPro" id="IPR001387">
    <property type="entry name" value="Cro/C1-type_HTH"/>
</dbReference>
<keyword evidence="1" id="KW-0238">DNA-binding</keyword>
<dbReference type="PANTHER" id="PTHR46558:SF4">
    <property type="entry name" value="DNA-BIDING PHAGE PROTEIN"/>
    <property type="match status" value="1"/>
</dbReference>
<feature type="transmembrane region" description="Helical" evidence="2">
    <location>
        <begin position="168"/>
        <end position="187"/>
    </location>
</feature>
<gene>
    <name evidence="4" type="ORF">YK48G_06210</name>
</gene>
<reference evidence="4 5" key="1">
    <citation type="journal article" date="2021" name="Int. J. Syst. Evol. Microbiol.">
        <title>Lentilactobacillus fungorum sp. nov., isolated from spent mushroom substrates.</title>
        <authorList>
            <person name="Tohno M."/>
            <person name="Tanizawa Y."/>
            <person name="Kojima Y."/>
            <person name="Sakamoto M."/>
            <person name="Ohkuma M."/>
            <person name="Kobayashi H."/>
        </authorList>
    </citation>
    <scope>NUCLEOTIDE SEQUENCE [LARGE SCALE GENOMIC DNA]</scope>
    <source>
        <strain evidence="4 5">YK48G</strain>
    </source>
</reference>
<dbReference type="Proteomes" id="UP000604765">
    <property type="component" value="Unassembled WGS sequence"/>
</dbReference>
<evidence type="ECO:0000313" key="5">
    <source>
        <dbReference type="Proteomes" id="UP000604765"/>
    </source>
</evidence>
<feature type="domain" description="HTH cro/C1-type" evidence="3">
    <location>
        <begin position="7"/>
        <end position="61"/>
    </location>
</feature>
<feature type="transmembrane region" description="Helical" evidence="2">
    <location>
        <begin position="87"/>
        <end position="105"/>
    </location>
</feature>
<keyword evidence="5" id="KW-1185">Reference proteome</keyword>
<feature type="transmembrane region" description="Helical" evidence="2">
    <location>
        <begin position="117"/>
        <end position="135"/>
    </location>
</feature>
<dbReference type="SUPFAM" id="SSF47413">
    <property type="entry name" value="lambda repressor-like DNA-binding domains"/>
    <property type="match status" value="1"/>
</dbReference>
<dbReference type="SMART" id="SM00530">
    <property type="entry name" value="HTH_XRE"/>
    <property type="match status" value="1"/>
</dbReference>
<accession>A0ABQ3VYW9</accession>
<dbReference type="EMBL" id="BNJR01000007">
    <property type="protein sequence ID" value="GHP13196.1"/>
    <property type="molecule type" value="Genomic_DNA"/>
</dbReference>
<name>A0ABQ3VYW9_9LACO</name>